<feature type="non-terminal residue" evidence="4">
    <location>
        <position position="125"/>
    </location>
</feature>
<dbReference type="SUPFAM" id="SSF56801">
    <property type="entry name" value="Acetyl-CoA synthetase-like"/>
    <property type="match status" value="1"/>
</dbReference>
<dbReference type="Gene3D" id="3.40.50.980">
    <property type="match status" value="1"/>
</dbReference>
<dbReference type="AlphaFoldDB" id="F3GM44"/>
<feature type="non-terminal residue" evidence="4">
    <location>
        <position position="1"/>
    </location>
</feature>
<name>F3GM44_PSESJ</name>
<evidence type="ECO:0000313" key="5">
    <source>
        <dbReference type="Proteomes" id="UP000004986"/>
    </source>
</evidence>
<keyword evidence="2" id="KW-0597">Phosphoprotein</keyword>
<keyword evidence="1" id="KW-0596">Phosphopantetheine</keyword>
<dbReference type="PANTHER" id="PTHR44845:SF6">
    <property type="entry name" value="BETA-ALANINE-ACTIVATING ENZYME"/>
    <property type="match status" value="1"/>
</dbReference>
<protein>
    <submittedName>
        <fullName evidence="4">Non-ribosomal peptide synthase:amino acid adenylation</fullName>
    </submittedName>
</protein>
<dbReference type="Pfam" id="PF00501">
    <property type="entry name" value="AMP-binding"/>
    <property type="match status" value="1"/>
</dbReference>
<feature type="domain" description="AMP-dependent synthetase/ligase" evidence="3">
    <location>
        <begin position="4"/>
        <end position="119"/>
    </location>
</feature>
<dbReference type="EMBL" id="AEAI01002841">
    <property type="protein sequence ID" value="EGH48147.1"/>
    <property type="molecule type" value="Genomic_DNA"/>
</dbReference>
<comment type="caution">
    <text evidence="4">The sequence shown here is derived from an EMBL/GenBank/DDBJ whole genome shotgun (WGS) entry which is preliminary data.</text>
</comment>
<evidence type="ECO:0000259" key="3">
    <source>
        <dbReference type="Pfam" id="PF00501"/>
    </source>
</evidence>
<dbReference type="InterPro" id="IPR000873">
    <property type="entry name" value="AMP-dep_synth/lig_dom"/>
</dbReference>
<dbReference type="Proteomes" id="UP000004986">
    <property type="component" value="Unassembled WGS sequence"/>
</dbReference>
<organism evidence="4 5">
    <name type="scientific">Pseudomonas syringae pv. pisi str. 1704B</name>
    <dbReference type="NCBI Taxonomy" id="629263"/>
    <lineage>
        <taxon>Bacteria</taxon>
        <taxon>Pseudomonadati</taxon>
        <taxon>Pseudomonadota</taxon>
        <taxon>Gammaproteobacteria</taxon>
        <taxon>Pseudomonadales</taxon>
        <taxon>Pseudomonadaceae</taxon>
        <taxon>Pseudomonas</taxon>
        <taxon>Pseudomonas syringae</taxon>
    </lineage>
</organism>
<sequence length="125" mass="12997">EASMALVSTIAADLGHTVLFGALCSGRTLHVLTEALGFDPDAFAAYMAEHQVGVLKIVPGHLAALLPAGQPADVLPQHALIVGGEACSPALIEQVRQLKPGCRVINHYGPSETTVGVLTYEVLMS</sequence>
<proteinExistence type="predicted"/>
<dbReference type="PANTHER" id="PTHR44845">
    <property type="entry name" value="CARRIER DOMAIN-CONTAINING PROTEIN"/>
    <property type="match status" value="1"/>
</dbReference>
<keyword evidence="5" id="KW-1185">Reference proteome</keyword>
<evidence type="ECO:0000256" key="1">
    <source>
        <dbReference type="ARBA" id="ARBA00022450"/>
    </source>
</evidence>
<gene>
    <name evidence="4" type="ORF">PSYPI_40024</name>
</gene>
<accession>F3GM44</accession>
<evidence type="ECO:0000256" key="2">
    <source>
        <dbReference type="ARBA" id="ARBA00022553"/>
    </source>
</evidence>
<evidence type="ECO:0000313" key="4">
    <source>
        <dbReference type="EMBL" id="EGH48147.1"/>
    </source>
</evidence>
<reference evidence="4 5" key="1">
    <citation type="journal article" date="2011" name="PLoS Pathog.">
        <title>Dynamic evolution of pathogenicity revealed by sequencing and comparative genomics of 19 Pseudomonas syringae isolates.</title>
        <authorList>
            <person name="Baltrus D.A."/>
            <person name="Nishimura M.T."/>
            <person name="Romanchuk A."/>
            <person name="Chang J.H."/>
            <person name="Mukhtar M.S."/>
            <person name="Cherkis K."/>
            <person name="Roach J."/>
            <person name="Grant S.R."/>
            <person name="Jones C.D."/>
            <person name="Dangl J.L."/>
        </authorList>
    </citation>
    <scope>NUCLEOTIDE SEQUENCE [LARGE SCALE GENOMIC DNA]</scope>
    <source>
        <strain evidence="4 5">1704B</strain>
    </source>
</reference>